<dbReference type="InterPro" id="IPR000438">
    <property type="entry name" value="Acetyl_CoA_COase_Trfase_b_su"/>
</dbReference>
<evidence type="ECO:0000256" key="2">
    <source>
        <dbReference type="ARBA" id="ARBA00022679"/>
    </source>
</evidence>
<dbReference type="GO" id="GO:0016740">
    <property type="term" value="F:transferase activity"/>
    <property type="evidence" value="ECO:0007669"/>
    <property type="project" value="UniProtKB-KW"/>
</dbReference>
<evidence type="ECO:0000313" key="6">
    <source>
        <dbReference type="Proteomes" id="UP001500635"/>
    </source>
</evidence>
<dbReference type="InterPro" id="IPR029045">
    <property type="entry name" value="ClpP/crotonase-like_dom_sf"/>
</dbReference>
<feature type="domain" description="CoA carboxyltransferase C-terminal" evidence="4">
    <location>
        <begin position="234"/>
        <end position="474"/>
    </location>
</feature>
<keyword evidence="2 5" id="KW-0808">Transferase</keyword>
<dbReference type="PRINTS" id="PR01070">
    <property type="entry name" value="ACCCTRFRASEB"/>
</dbReference>
<sequence>MSTPAHVLIDAVLDRGTFVFWDAPPLDVHPSPDYAASLARARERSGLDEAVVTGEGRIRGRRVALIACEFDFLGGSVGVAAAERVVTAVERATALRLPLLATTASGGTRMQEGTVAFLQMVKITIAVTRHKAAGLPYLVYLRNPTMGGVFASWGSLGHITAAEPGATVGFLGPRVFEQLYGEPFPAGVQTAENLFAHGLIDGVVPVRFLRLLAHRALIVMMGEQAADPLAPQVSSDELAAAPADVSAWDAVTASRNPRRPGVRLVLRQSATDNVPLSGTGQGENDDSLLLTLARIRGYPCVIVGQAGNGPAALLEPAALRLAQRGMRLAEELRLPLVLAIDTWGAALSREAEEGGLAGEIARCLAELVNLTVPTISVLLGQGTGGGALAMLPADRVLCAQHGWLAPLPPEGASAVVFRSADHAAEMAEWQGISSADLYRDGIVDRVIPERPDATAEPDEFANRVGLAISEALAELSLIPSDVRMAQRMDRYRRLGVPDPDGRHVQPHS</sequence>
<evidence type="ECO:0000313" key="5">
    <source>
        <dbReference type="EMBL" id="GAA4395627.1"/>
    </source>
</evidence>
<reference evidence="6" key="1">
    <citation type="journal article" date="2019" name="Int. J. Syst. Evol. Microbiol.">
        <title>The Global Catalogue of Microorganisms (GCM) 10K type strain sequencing project: providing services to taxonomists for standard genome sequencing and annotation.</title>
        <authorList>
            <consortium name="The Broad Institute Genomics Platform"/>
            <consortium name="The Broad Institute Genome Sequencing Center for Infectious Disease"/>
            <person name="Wu L."/>
            <person name="Ma J."/>
        </authorList>
    </citation>
    <scope>NUCLEOTIDE SEQUENCE [LARGE SCALE GENOMIC DNA]</scope>
    <source>
        <strain evidence="6">JCM 17688</strain>
    </source>
</reference>
<dbReference type="InterPro" id="IPR034733">
    <property type="entry name" value="AcCoA_carboxyl_beta"/>
</dbReference>
<dbReference type="InterPro" id="IPR011763">
    <property type="entry name" value="COA_CT_C"/>
</dbReference>
<evidence type="ECO:0000259" key="4">
    <source>
        <dbReference type="PROSITE" id="PS50989"/>
    </source>
</evidence>
<keyword evidence="6" id="KW-1185">Reference proteome</keyword>
<dbReference type="Pfam" id="PF01039">
    <property type="entry name" value="Carboxyl_trans"/>
    <property type="match status" value="1"/>
</dbReference>
<dbReference type="SUPFAM" id="SSF52096">
    <property type="entry name" value="ClpP/crotonase"/>
    <property type="match status" value="2"/>
</dbReference>
<organism evidence="5 6">
    <name type="scientific">Tsukamurella soli</name>
    <dbReference type="NCBI Taxonomy" id="644556"/>
    <lineage>
        <taxon>Bacteria</taxon>
        <taxon>Bacillati</taxon>
        <taxon>Actinomycetota</taxon>
        <taxon>Actinomycetes</taxon>
        <taxon>Mycobacteriales</taxon>
        <taxon>Tsukamurellaceae</taxon>
        <taxon>Tsukamurella</taxon>
    </lineage>
</organism>
<evidence type="ECO:0000256" key="1">
    <source>
        <dbReference type="ARBA" id="ARBA00006102"/>
    </source>
</evidence>
<dbReference type="PANTHER" id="PTHR42995">
    <property type="entry name" value="ACETYL-COENZYME A CARBOXYLASE CARBOXYL TRANSFERASE SUBUNIT BETA, CHLOROPLASTIC"/>
    <property type="match status" value="1"/>
</dbReference>
<dbReference type="EMBL" id="BAABFR010000044">
    <property type="protein sequence ID" value="GAA4395627.1"/>
    <property type="molecule type" value="Genomic_DNA"/>
</dbReference>
<dbReference type="Proteomes" id="UP001500635">
    <property type="component" value="Unassembled WGS sequence"/>
</dbReference>
<gene>
    <name evidence="5" type="ORF">GCM10023147_29060</name>
</gene>
<feature type="domain" description="CoA carboxyltransferase N-terminal" evidence="3">
    <location>
        <begin position="1"/>
        <end position="235"/>
    </location>
</feature>
<comment type="similarity">
    <text evidence="1">Belongs to the AccD/PCCB family.</text>
</comment>
<name>A0ABP8JTN1_9ACTN</name>
<dbReference type="PROSITE" id="PS50989">
    <property type="entry name" value="COA_CT_CTER"/>
    <property type="match status" value="1"/>
</dbReference>
<proteinExistence type="inferred from homology"/>
<dbReference type="PANTHER" id="PTHR42995:SF5">
    <property type="entry name" value="ACETYL-COENZYME A CARBOXYLASE CARBOXYL TRANSFERASE SUBUNIT BETA, CHLOROPLASTIC"/>
    <property type="match status" value="1"/>
</dbReference>
<comment type="caution">
    <text evidence="5">The sequence shown here is derived from an EMBL/GenBank/DDBJ whole genome shotgun (WGS) entry which is preliminary data.</text>
</comment>
<evidence type="ECO:0000259" key="3">
    <source>
        <dbReference type="PROSITE" id="PS50980"/>
    </source>
</evidence>
<accession>A0ABP8JTN1</accession>
<dbReference type="RefSeq" id="WP_344997149.1">
    <property type="nucleotide sequence ID" value="NZ_BAABFR010000044.1"/>
</dbReference>
<dbReference type="PROSITE" id="PS50980">
    <property type="entry name" value="COA_CT_NTER"/>
    <property type="match status" value="1"/>
</dbReference>
<protein>
    <submittedName>
        <fullName evidence="5">Carboxyl transferase domain-containing protein</fullName>
    </submittedName>
</protein>
<dbReference type="Gene3D" id="3.90.226.10">
    <property type="entry name" value="2-enoyl-CoA Hydratase, Chain A, domain 1"/>
    <property type="match status" value="2"/>
</dbReference>
<dbReference type="InterPro" id="IPR011762">
    <property type="entry name" value="COA_CT_N"/>
</dbReference>